<dbReference type="GO" id="GO:0046914">
    <property type="term" value="F:transition metal ion binding"/>
    <property type="evidence" value="ECO:0007669"/>
    <property type="project" value="TreeGrafter"/>
</dbReference>
<protein>
    <submittedName>
        <fullName evidence="3">HlyD family efflux transporter periplasmic adaptor subunit</fullName>
    </submittedName>
</protein>
<dbReference type="GO" id="GO:0030288">
    <property type="term" value="C:outer membrane-bounded periplasmic space"/>
    <property type="evidence" value="ECO:0007669"/>
    <property type="project" value="TreeGrafter"/>
</dbReference>
<keyword evidence="2" id="KW-0732">Signal</keyword>
<gene>
    <name evidence="3" type="ORF">GT347_22140</name>
</gene>
<dbReference type="Gene3D" id="2.40.50.100">
    <property type="match status" value="1"/>
</dbReference>
<dbReference type="Proteomes" id="UP000464787">
    <property type="component" value="Chromosome"/>
</dbReference>
<dbReference type="GO" id="GO:0060003">
    <property type="term" value="P:copper ion export"/>
    <property type="evidence" value="ECO:0007669"/>
    <property type="project" value="TreeGrafter"/>
</dbReference>
<dbReference type="Gene3D" id="1.10.287.470">
    <property type="entry name" value="Helix hairpin bin"/>
    <property type="match status" value="1"/>
</dbReference>
<feature type="signal peptide" evidence="2">
    <location>
        <begin position="1"/>
        <end position="25"/>
    </location>
</feature>
<dbReference type="GO" id="GO:0015679">
    <property type="term" value="P:plasma membrane copper ion transport"/>
    <property type="evidence" value="ECO:0007669"/>
    <property type="project" value="TreeGrafter"/>
</dbReference>
<dbReference type="Gene3D" id="2.40.420.20">
    <property type="match status" value="1"/>
</dbReference>
<reference evidence="3 4" key="1">
    <citation type="submission" date="2020-01" db="EMBL/GenBank/DDBJ databases">
        <title>Genome sequencing of strain KACC 21265.</title>
        <authorList>
            <person name="Heo J."/>
            <person name="Kim S.-J."/>
            <person name="Kim J.-S."/>
            <person name="Hong S.-B."/>
            <person name="Kwon S.-W."/>
        </authorList>
    </citation>
    <scope>NUCLEOTIDE SEQUENCE [LARGE SCALE GENOMIC DNA]</scope>
    <source>
        <strain evidence="3 4">KACC 21265</strain>
    </source>
</reference>
<accession>A0A857J9N2</accession>
<evidence type="ECO:0000256" key="1">
    <source>
        <dbReference type="ARBA" id="ARBA00022448"/>
    </source>
</evidence>
<keyword evidence="1" id="KW-0813">Transport</keyword>
<proteinExistence type="predicted"/>
<dbReference type="EMBL" id="CP047650">
    <property type="protein sequence ID" value="QHJ00438.1"/>
    <property type="molecule type" value="Genomic_DNA"/>
</dbReference>
<dbReference type="KEGG" id="xyk:GT347_22140"/>
<keyword evidence="4" id="KW-1185">Reference proteome</keyword>
<evidence type="ECO:0000313" key="4">
    <source>
        <dbReference type="Proteomes" id="UP000464787"/>
    </source>
</evidence>
<sequence>MSCFPRPAIALALALLCAALPAAHAQELKLSPAQLKTLGVEFKPLGAPGDIEGSAYPAQVVLPPANDQVVSAPLPGVIEQIFVTENQAVKAGTPLVRLASPEVGELQLRLMESATQDRLARSTLQREQSLFQEGIVPQRRVQEAQAAAAQSDARLRQAQAALRLAGLDRDSIQRVMAGGEAESAVLVRARSAGIVTQMLAKPGQRVPQTEPLLRVADVSTLWLDIQVPSVRRDAVASAPGTPVVVVGHDARAKLTSASATVSASQTFVLRAEVARGAAQLRPGEYVQVRVPFASQASADGWAVPTQAVVRDRGRTLVFVRSAAGLVATPVQVLAAAGETTRIRGALDARQEIAIGAIAALKSAWQAAHPAEK</sequence>
<dbReference type="SUPFAM" id="SSF111369">
    <property type="entry name" value="HlyD-like secretion proteins"/>
    <property type="match status" value="1"/>
</dbReference>
<dbReference type="PANTHER" id="PTHR30097:SF4">
    <property type="entry name" value="SLR6042 PROTEIN"/>
    <property type="match status" value="1"/>
</dbReference>
<dbReference type="PANTHER" id="PTHR30097">
    <property type="entry name" value="CATION EFFLUX SYSTEM PROTEIN CUSB"/>
    <property type="match status" value="1"/>
</dbReference>
<evidence type="ECO:0000313" key="3">
    <source>
        <dbReference type="EMBL" id="QHJ00438.1"/>
    </source>
</evidence>
<dbReference type="Gene3D" id="2.40.30.170">
    <property type="match status" value="1"/>
</dbReference>
<dbReference type="InterPro" id="IPR051909">
    <property type="entry name" value="MFP_Cation_Efflux"/>
</dbReference>
<evidence type="ECO:0000256" key="2">
    <source>
        <dbReference type="SAM" id="SignalP"/>
    </source>
</evidence>
<organism evidence="3 4">
    <name type="scientific">Xylophilus rhododendri</name>
    <dbReference type="NCBI Taxonomy" id="2697032"/>
    <lineage>
        <taxon>Bacteria</taxon>
        <taxon>Pseudomonadati</taxon>
        <taxon>Pseudomonadota</taxon>
        <taxon>Betaproteobacteria</taxon>
        <taxon>Burkholderiales</taxon>
        <taxon>Xylophilus</taxon>
    </lineage>
</organism>
<dbReference type="RefSeq" id="WP_160554248.1">
    <property type="nucleotide sequence ID" value="NZ_CP047650.1"/>
</dbReference>
<name>A0A857J9N2_9BURK</name>
<dbReference type="AlphaFoldDB" id="A0A857J9N2"/>
<feature type="chain" id="PRO_5032905583" evidence="2">
    <location>
        <begin position="26"/>
        <end position="372"/>
    </location>
</feature>